<proteinExistence type="predicted"/>
<name>A0ABU7V7M1_9MICO</name>
<protein>
    <submittedName>
        <fullName evidence="1">DUF2804 domain-containing protein</fullName>
    </submittedName>
</protein>
<keyword evidence="2" id="KW-1185">Reference proteome</keyword>
<reference evidence="1 2" key="1">
    <citation type="submission" date="2024-01" db="EMBL/GenBank/DDBJ databases">
        <title>the genome sequence of strain Microbacterium schleiferi NBRC 15075.</title>
        <authorList>
            <person name="Ding Y."/>
            <person name="Zhang G."/>
        </authorList>
    </citation>
    <scope>NUCLEOTIDE SEQUENCE [LARGE SCALE GENOMIC DNA]</scope>
    <source>
        <strain evidence="1 2">NBRC 15075</strain>
    </source>
</reference>
<dbReference type="EMBL" id="JAZHOV010000006">
    <property type="protein sequence ID" value="MEF2255635.1"/>
    <property type="molecule type" value="Genomic_DNA"/>
</dbReference>
<sequence>MSTTTRFPRQDSRSEITAPVELTLPDGRLNPAAVGWARSPLIRTDGISPRQSWGRNKRWEYWNIMTPRYIVGVTVSSIDYAAVHEVWVFDRQSNETVHRAATVVPARGVSLPGSLGQGPVTARDKDLRIEITEETGGVRMRVEVPRASVAVFADKPAGNESLAVVVPWTDRRFQYTVKDVARCATGTIAIDGEVYDLPAGESWAVLDHGRGRWPYDITWNWGAGSGRYEGSVIGIQVGGKWTDGTGATENAFFVDGRMHKIHEDLTWEYDQADFLSPWSVFGGGLDARFVPFYDRVARTNLGIIAAATDQCFGVWSGTFTTANGEVIPFEGIEGWAEHVHNRW</sequence>
<gene>
    <name evidence="1" type="ORF">V2V91_10895</name>
</gene>
<dbReference type="Pfam" id="PF10974">
    <property type="entry name" value="DUF2804"/>
    <property type="match status" value="1"/>
</dbReference>
<evidence type="ECO:0000313" key="1">
    <source>
        <dbReference type="EMBL" id="MEF2255635.1"/>
    </source>
</evidence>
<dbReference type="Proteomes" id="UP001351900">
    <property type="component" value="Unassembled WGS sequence"/>
</dbReference>
<dbReference type="InterPro" id="IPR021243">
    <property type="entry name" value="DUF2804"/>
</dbReference>
<comment type="caution">
    <text evidence="1">The sequence shown here is derived from an EMBL/GenBank/DDBJ whole genome shotgun (WGS) entry which is preliminary data.</text>
</comment>
<dbReference type="RefSeq" id="WP_331791858.1">
    <property type="nucleotide sequence ID" value="NZ_BAAAUO010000001.1"/>
</dbReference>
<dbReference type="PANTHER" id="PTHR35868:SF3">
    <property type="entry name" value="DUF2804 DOMAIN-CONTAINING PROTEIN"/>
    <property type="match status" value="1"/>
</dbReference>
<evidence type="ECO:0000313" key="2">
    <source>
        <dbReference type="Proteomes" id="UP001351900"/>
    </source>
</evidence>
<accession>A0ABU7V7M1</accession>
<dbReference type="PANTHER" id="PTHR35868">
    <property type="entry name" value="DUF2804 DOMAIN-CONTAINING PROTEIN-RELATED"/>
    <property type="match status" value="1"/>
</dbReference>
<organism evidence="1 2">
    <name type="scientific">Microbacterium schleiferi</name>
    <dbReference type="NCBI Taxonomy" id="69362"/>
    <lineage>
        <taxon>Bacteria</taxon>
        <taxon>Bacillati</taxon>
        <taxon>Actinomycetota</taxon>
        <taxon>Actinomycetes</taxon>
        <taxon>Micrococcales</taxon>
        <taxon>Microbacteriaceae</taxon>
        <taxon>Microbacterium</taxon>
    </lineage>
</organism>